<keyword evidence="5" id="KW-1185">Reference proteome</keyword>
<dbReference type="OrthoDB" id="2019572at2759"/>
<accession>A0A9P4J2J7</accession>
<evidence type="ECO:0000256" key="2">
    <source>
        <dbReference type="SAM" id="MobiDB-lite"/>
    </source>
</evidence>
<dbReference type="InterPro" id="IPR002889">
    <property type="entry name" value="WSC_carb-bd"/>
</dbReference>
<proteinExistence type="predicted"/>
<dbReference type="Pfam" id="PF07250">
    <property type="entry name" value="Glyoxal_oxid_N"/>
    <property type="match status" value="1"/>
</dbReference>
<evidence type="ECO:0000256" key="1">
    <source>
        <dbReference type="ARBA" id="ARBA00022729"/>
    </source>
</evidence>
<dbReference type="Gene3D" id="3.50.4.10">
    <property type="entry name" value="Hepatocyte Growth Factor"/>
    <property type="match status" value="1"/>
</dbReference>
<dbReference type="InterPro" id="IPR011043">
    <property type="entry name" value="Gal_Oxase/kelch_b-propeller"/>
</dbReference>
<dbReference type="PROSITE" id="PS51212">
    <property type="entry name" value="WSC"/>
    <property type="match status" value="4"/>
</dbReference>
<feature type="domain" description="WSC" evidence="3">
    <location>
        <begin position="432"/>
        <end position="525"/>
    </location>
</feature>
<dbReference type="InterPro" id="IPR009880">
    <property type="entry name" value="Glyoxal_oxidase_N"/>
</dbReference>
<reference evidence="4" key="1">
    <citation type="journal article" date="2020" name="Stud. Mycol.">
        <title>101 Dothideomycetes genomes: a test case for predicting lifestyles and emergence of pathogens.</title>
        <authorList>
            <person name="Haridas S."/>
            <person name="Albert R."/>
            <person name="Binder M."/>
            <person name="Bloem J."/>
            <person name="Labutti K."/>
            <person name="Salamov A."/>
            <person name="Andreopoulos B."/>
            <person name="Baker S."/>
            <person name="Barry K."/>
            <person name="Bills G."/>
            <person name="Bluhm B."/>
            <person name="Cannon C."/>
            <person name="Castanera R."/>
            <person name="Culley D."/>
            <person name="Daum C."/>
            <person name="Ezra D."/>
            <person name="Gonzalez J."/>
            <person name="Henrissat B."/>
            <person name="Kuo A."/>
            <person name="Liang C."/>
            <person name="Lipzen A."/>
            <person name="Lutzoni F."/>
            <person name="Magnuson J."/>
            <person name="Mondo S."/>
            <person name="Nolan M."/>
            <person name="Ohm R."/>
            <person name="Pangilinan J."/>
            <person name="Park H.-J."/>
            <person name="Ramirez L."/>
            <person name="Alfaro M."/>
            <person name="Sun H."/>
            <person name="Tritt A."/>
            <person name="Yoshinaga Y."/>
            <person name="Zwiers L.-H."/>
            <person name="Turgeon B."/>
            <person name="Goodwin S."/>
            <person name="Spatafora J."/>
            <person name="Crous P."/>
            <person name="Grigoriev I."/>
        </authorList>
    </citation>
    <scope>NUCLEOTIDE SEQUENCE</scope>
    <source>
        <strain evidence="4">CBS 260.36</strain>
    </source>
</reference>
<keyword evidence="1" id="KW-0732">Signal</keyword>
<dbReference type="PANTHER" id="PTHR32208:SF105">
    <property type="entry name" value="COPPER RADICAL OXIDASE"/>
    <property type="match status" value="1"/>
</dbReference>
<dbReference type="EMBL" id="ML996086">
    <property type="protein sequence ID" value="KAF2152267.1"/>
    <property type="molecule type" value="Genomic_DNA"/>
</dbReference>
<evidence type="ECO:0000313" key="4">
    <source>
        <dbReference type="EMBL" id="KAF2152267.1"/>
    </source>
</evidence>
<feature type="region of interest" description="Disordered" evidence="2">
    <location>
        <begin position="209"/>
        <end position="276"/>
    </location>
</feature>
<dbReference type="Pfam" id="PF09118">
    <property type="entry name" value="GO-like_E_set"/>
    <property type="match status" value="1"/>
</dbReference>
<feature type="region of interest" description="Disordered" evidence="2">
    <location>
        <begin position="395"/>
        <end position="424"/>
    </location>
</feature>
<dbReference type="CDD" id="cd02851">
    <property type="entry name" value="E_set_GO_C"/>
    <property type="match status" value="1"/>
</dbReference>
<dbReference type="InterPro" id="IPR037293">
    <property type="entry name" value="Gal_Oxidase_central_sf"/>
</dbReference>
<dbReference type="SUPFAM" id="SSF50965">
    <property type="entry name" value="Galactose oxidase, central domain"/>
    <property type="match status" value="1"/>
</dbReference>
<sequence>MSLESCISYCYKKGYNFAGSEYSQECYCDNIVANSSTVANDTDCNMACKGNTTEACGGPSRLSVYWSGKPSPQGPVTNAGPGNWSSLGCYNDSNARTLNYAVQVPGGSTNLTAALCTSACGSAGYTYAGMEYAGECWCDNQIQSPGGPAASGCTMLCNGNSSEFCGGSFRLNMYMFNTTKAALAVAAASSTSSASATTSKSTTAVVAVSSSTTATNAPTTTAAPTTTTTVAPTTTTSTTTAPPTTTTTTTTIAPTTTTTTTSTVAPTTTTTSSSAAQATSTGAKIVATTTAANPSVAQTTPSCPSASGAIMIDSNYANYTIYCSSDTSIGSYGNGYASNNWTQCAALCDASPTCVAFVYLGGANGVGGGNCYYKSTVGKVVPSTNTGLVAGILNSPGQQSSSSASSSGPAQGTTTTKSTTTSVPSATALPSGWKYAGCYIDNVHGRIMANQQAGGSANTNENCVAACLTAGYTVAGTEYGSQCFCDNAVIQGGAVTSDSQCNMACAGNSGENCGAGNRMSVYYTGNNLTIYPVPTAQQSAGNGNWKYMGCLSDATGTRALPWQIIMPSNNSAETCTAQCAAFGYMAAGMEYGRECYCGDLPDVAAAGSTLMPETDCSTVCTGDPTHVCGGGARLSYYNWVGTPLYTFNYPSGNGAGLYELLIGGVTIPLVTQQTITGKVTFLEKVGTGPGNDTGAYELDVSQINNFTAAWRPMHCKTDVFCSASITLPDRAGRQLNIGGWSLQSTYGVRIYWPDGSAGVWGQNDWQENVNELSLQQGRWYPSAMIMANGTVLVVGGETGSNSGPVPTLELLPRGGAPVYLDWLNRTDPNNLYPFLTVLPSGGIFVAYYNEARILDENTFATIKTLTNMPTAVNNFLGGRTYPLEGTAVLMPQYAPYTDNLAIMICGGSTNGGGEALDNCVTTRPEDSNPQWVLERMPSRRVMTCMTALPDGTYLILNGAKQGVAGFGLAKNPNLNAVLYDPSKPVGSRMSIMANTTVARMYHSEAILLQDGRVMVSGSDPQDGVNPEEYRVEVFIPPYLMGNPTRPTFSIGNKDWTYGQTISFTTSATNVRVSLMGGEASTHGNSMGQRTLFPAVSCAGGTCTVTAPPNAHVCPPGWYQMFVLDGPTPSISVFVRIGGDPGSVGNWPNYPDFKRPGVGPVGS</sequence>
<feature type="domain" description="WSC" evidence="3">
    <location>
        <begin position="1"/>
        <end position="68"/>
    </location>
</feature>
<dbReference type="InterPro" id="IPR014756">
    <property type="entry name" value="Ig_E-set"/>
</dbReference>
<gene>
    <name evidence="4" type="ORF">K461DRAFT_278480</name>
</gene>
<dbReference type="Proteomes" id="UP000799439">
    <property type="component" value="Unassembled WGS sequence"/>
</dbReference>
<dbReference type="Pfam" id="PF01822">
    <property type="entry name" value="WSC"/>
    <property type="match status" value="4"/>
</dbReference>
<dbReference type="InterPro" id="IPR015202">
    <property type="entry name" value="GO-like_E_set"/>
</dbReference>
<comment type="caution">
    <text evidence="4">The sequence shown here is derived from an EMBL/GenBank/DDBJ whole genome shotgun (WGS) entry which is preliminary data.</text>
</comment>
<dbReference type="SMART" id="SM00321">
    <property type="entry name" value="WSC"/>
    <property type="match status" value="4"/>
</dbReference>
<name>A0A9P4J2J7_9PEZI</name>
<organism evidence="4 5">
    <name type="scientific">Myriangium duriaei CBS 260.36</name>
    <dbReference type="NCBI Taxonomy" id="1168546"/>
    <lineage>
        <taxon>Eukaryota</taxon>
        <taxon>Fungi</taxon>
        <taxon>Dikarya</taxon>
        <taxon>Ascomycota</taxon>
        <taxon>Pezizomycotina</taxon>
        <taxon>Dothideomycetes</taxon>
        <taxon>Dothideomycetidae</taxon>
        <taxon>Myriangiales</taxon>
        <taxon>Myriangiaceae</taxon>
        <taxon>Myriangium</taxon>
    </lineage>
</organism>
<protein>
    <submittedName>
        <fullName evidence="4">Copper radical oxidase</fullName>
    </submittedName>
</protein>
<dbReference type="Gene3D" id="2.130.10.80">
    <property type="entry name" value="Galactose oxidase/kelch, beta-propeller"/>
    <property type="match status" value="1"/>
</dbReference>
<dbReference type="InterPro" id="IPR013783">
    <property type="entry name" value="Ig-like_fold"/>
</dbReference>
<feature type="domain" description="WSC" evidence="3">
    <location>
        <begin position="544"/>
        <end position="640"/>
    </location>
</feature>
<dbReference type="Gene3D" id="2.60.40.10">
    <property type="entry name" value="Immunoglobulins"/>
    <property type="match status" value="1"/>
</dbReference>
<dbReference type="AlphaFoldDB" id="A0A9P4J2J7"/>
<feature type="domain" description="WSC" evidence="3">
    <location>
        <begin position="83"/>
        <end position="177"/>
    </location>
</feature>
<dbReference type="SUPFAM" id="SSF81296">
    <property type="entry name" value="E set domains"/>
    <property type="match status" value="1"/>
</dbReference>
<evidence type="ECO:0000313" key="5">
    <source>
        <dbReference type="Proteomes" id="UP000799439"/>
    </source>
</evidence>
<evidence type="ECO:0000259" key="3">
    <source>
        <dbReference type="PROSITE" id="PS51212"/>
    </source>
</evidence>
<dbReference type="PANTHER" id="PTHR32208">
    <property type="entry name" value="SECRETED PROTEIN-RELATED"/>
    <property type="match status" value="1"/>
</dbReference>